<dbReference type="AlphaFoldDB" id="A0A9W8JVJ9"/>
<proteinExistence type="predicted"/>
<feature type="region of interest" description="Disordered" evidence="1">
    <location>
        <begin position="1"/>
        <end position="23"/>
    </location>
</feature>
<accession>A0A9W8JVJ9</accession>
<feature type="region of interest" description="Disordered" evidence="1">
    <location>
        <begin position="85"/>
        <end position="109"/>
    </location>
</feature>
<name>A0A9W8JVJ9_9AGAR</name>
<gene>
    <name evidence="2" type="ORF">NLJ89_g8008</name>
</gene>
<dbReference type="OrthoDB" id="2723779at2759"/>
<reference evidence="2" key="1">
    <citation type="submission" date="2022-07" db="EMBL/GenBank/DDBJ databases">
        <title>Genome Sequence of Agrocybe chaxingu.</title>
        <authorList>
            <person name="Buettner E."/>
        </authorList>
    </citation>
    <scope>NUCLEOTIDE SEQUENCE</scope>
    <source>
        <strain evidence="2">MP-N11</strain>
    </source>
</reference>
<dbReference type="EMBL" id="JANKHO010001029">
    <property type="protein sequence ID" value="KAJ3504293.1"/>
    <property type="molecule type" value="Genomic_DNA"/>
</dbReference>
<dbReference type="Proteomes" id="UP001148786">
    <property type="component" value="Unassembled WGS sequence"/>
</dbReference>
<comment type="caution">
    <text evidence="2">The sequence shown here is derived from an EMBL/GenBank/DDBJ whole genome shotgun (WGS) entry which is preliminary data.</text>
</comment>
<organism evidence="2 3">
    <name type="scientific">Agrocybe chaxingu</name>
    <dbReference type="NCBI Taxonomy" id="84603"/>
    <lineage>
        <taxon>Eukaryota</taxon>
        <taxon>Fungi</taxon>
        <taxon>Dikarya</taxon>
        <taxon>Basidiomycota</taxon>
        <taxon>Agaricomycotina</taxon>
        <taxon>Agaricomycetes</taxon>
        <taxon>Agaricomycetidae</taxon>
        <taxon>Agaricales</taxon>
        <taxon>Agaricineae</taxon>
        <taxon>Strophariaceae</taxon>
        <taxon>Agrocybe</taxon>
    </lineage>
</organism>
<evidence type="ECO:0000313" key="2">
    <source>
        <dbReference type="EMBL" id="KAJ3504293.1"/>
    </source>
</evidence>
<sequence length="109" mass="12804">MSTRPPYAPSSLPSLRKLDAADFEPDEQWKTQLKKRIEEGLQSMVQEAKDNQDAELKKAPVGVEARMRLAEEYKQAMSNIKQLATDQYQQELDRERNQPQYHEQYQAHR</sequence>
<keyword evidence="3" id="KW-1185">Reference proteome</keyword>
<evidence type="ECO:0000256" key="1">
    <source>
        <dbReference type="SAM" id="MobiDB-lite"/>
    </source>
</evidence>
<evidence type="ECO:0000313" key="3">
    <source>
        <dbReference type="Proteomes" id="UP001148786"/>
    </source>
</evidence>
<protein>
    <submittedName>
        <fullName evidence="2">Uncharacterized protein</fullName>
    </submittedName>
</protein>